<dbReference type="GeneID" id="130459090"/>
<dbReference type="Gene3D" id="1.25.10.10">
    <property type="entry name" value="Leucine-rich Repeat Variant"/>
    <property type="match status" value="1"/>
</dbReference>
<evidence type="ECO:0000256" key="2">
    <source>
        <dbReference type="ARBA" id="ARBA00022845"/>
    </source>
</evidence>
<reference evidence="4" key="1">
    <citation type="journal article" date="2021" name="Nat. Commun.">
        <title>Genomic analyses provide insights into spinach domestication and the genetic basis of agronomic traits.</title>
        <authorList>
            <person name="Cai X."/>
            <person name="Sun X."/>
            <person name="Xu C."/>
            <person name="Sun H."/>
            <person name="Wang X."/>
            <person name="Ge C."/>
            <person name="Zhang Z."/>
            <person name="Wang Q."/>
            <person name="Fei Z."/>
            <person name="Jiao C."/>
            <person name="Wang Q."/>
        </authorList>
    </citation>
    <scope>NUCLEOTIDE SEQUENCE [LARGE SCALE GENOMIC DNA]</scope>
    <source>
        <strain evidence="4">cv. Varoflay</strain>
    </source>
</reference>
<dbReference type="Proteomes" id="UP000813463">
    <property type="component" value="Chromosome 6"/>
</dbReference>
<evidence type="ECO:0000313" key="5">
    <source>
        <dbReference type="RefSeq" id="XP_056688857.1"/>
    </source>
</evidence>
<accession>A0ABM3QZQ0</accession>
<reference evidence="5" key="2">
    <citation type="submission" date="2025-08" db="UniProtKB">
        <authorList>
            <consortium name="RefSeq"/>
        </authorList>
    </citation>
    <scope>IDENTIFICATION</scope>
    <source>
        <tissue evidence="5">Leaf</tissue>
    </source>
</reference>
<name>A0ABM3QZQ0_SPIOL</name>
<keyword evidence="2" id="KW-0810">Translation regulation</keyword>
<gene>
    <name evidence="5" type="primary">LOC130459090</name>
</gene>
<sequence>MWSLRKTQTTVLQFFEHGMSIQRRELAVKLDGHVLTLSLQMYGCRVIQKIYFGAKRVGILHEENPEEGECCCRIRLGI</sequence>
<keyword evidence="3" id="KW-0694">RNA-binding</keyword>
<keyword evidence="1" id="KW-0677">Repeat</keyword>
<evidence type="ECO:0000256" key="1">
    <source>
        <dbReference type="ARBA" id="ARBA00022737"/>
    </source>
</evidence>
<evidence type="ECO:0000256" key="3">
    <source>
        <dbReference type="ARBA" id="ARBA00022884"/>
    </source>
</evidence>
<dbReference type="Pfam" id="PF00806">
    <property type="entry name" value="PUF"/>
    <property type="match status" value="1"/>
</dbReference>
<dbReference type="InterPro" id="IPR001313">
    <property type="entry name" value="Pumilio_RNA-bd_rpt"/>
</dbReference>
<evidence type="ECO:0000313" key="4">
    <source>
        <dbReference type="Proteomes" id="UP000813463"/>
    </source>
</evidence>
<protein>
    <submittedName>
        <fullName evidence="5">Pumilio homolog 1 isoform X2</fullName>
    </submittedName>
</protein>
<keyword evidence="4" id="KW-1185">Reference proteome</keyword>
<dbReference type="InterPro" id="IPR011989">
    <property type="entry name" value="ARM-like"/>
</dbReference>
<dbReference type="SUPFAM" id="SSF48371">
    <property type="entry name" value="ARM repeat"/>
    <property type="match status" value="1"/>
</dbReference>
<proteinExistence type="predicted"/>
<dbReference type="InterPro" id="IPR016024">
    <property type="entry name" value="ARM-type_fold"/>
</dbReference>
<dbReference type="RefSeq" id="XP_056688857.1">
    <property type="nucleotide sequence ID" value="XM_056832879.1"/>
</dbReference>
<organism evidence="4 5">
    <name type="scientific">Spinacia oleracea</name>
    <name type="common">Spinach</name>
    <dbReference type="NCBI Taxonomy" id="3562"/>
    <lineage>
        <taxon>Eukaryota</taxon>
        <taxon>Viridiplantae</taxon>
        <taxon>Streptophyta</taxon>
        <taxon>Embryophyta</taxon>
        <taxon>Tracheophyta</taxon>
        <taxon>Spermatophyta</taxon>
        <taxon>Magnoliopsida</taxon>
        <taxon>eudicotyledons</taxon>
        <taxon>Gunneridae</taxon>
        <taxon>Pentapetalae</taxon>
        <taxon>Caryophyllales</taxon>
        <taxon>Chenopodiaceae</taxon>
        <taxon>Chenopodioideae</taxon>
        <taxon>Anserineae</taxon>
        <taxon>Spinacia</taxon>
    </lineage>
</organism>